<reference evidence="2" key="2">
    <citation type="submission" date="2020-02" db="EMBL/GenBank/DDBJ databases">
        <title>Identification and distribution of gene clusters putatively required for synthesis of sphingolipid metabolism inhibitors in phylogenetically diverse species of the filamentous fungus Fusarium.</title>
        <authorList>
            <person name="Kim H.-S."/>
            <person name="Busman M."/>
            <person name="Brown D.W."/>
            <person name="Divon H."/>
            <person name="Uhlig S."/>
            <person name="Proctor R.H."/>
        </authorList>
    </citation>
    <scope>NUCLEOTIDE SEQUENCE</scope>
    <source>
        <strain evidence="2">NRRL 25174</strain>
    </source>
</reference>
<dbReference type="AlphaFoldDB" id="A0A9P5AQ39"/>
<proteinExistence type="predicted"/>
<name>A0A9P5AQ39_9HYPO</name>
<dbReference type="EMBL" id="PVQB02000174">
    <property type="protein sequence ID" value="KAF4341812.1"/>
    <property type="molecule type" value="Genomic_DNA"/>
</dbReference>
<organism evidence="2 3">
    <name type="scientific">Fusarium beomiforme</name>
    <dbReference type="NCBI Taxonomy" id="44412"/>
    <lineage>
        <taxon>Eukaryota</taxon>
        <taxon>Fungi</taxon>
        <taxon>Dikarya</taxon>
        <taxon>Ascomycota</taxon>
        <taxon>Pezizomycotina</taxon>
        <taxon>Sordariomycetes</taxon>
        <taxon>Hypocreomycetidae</taxon>
        <taxon>Hypocreales</taxon>
        <taxon>Nectriaceae</taxon>
        <taxon>Fusarium</taxon>
        <taxon>Fusarium burgessii species complex</taxon>
    </lineage>
</organism>
<reference evidence="2" key="1">
    <citation type="journal article" date="2017" name="Mycologia">
        <title>Fusarium algeriense, sp. nov., a novel toxigenic crown rot pathogen of durum wheat from Algeria is nested in the Fusarium burgessii species complex.</title>
        <authorList>
            <person name="Laraba I."/>
            <person name="Keddad A."/>
            <person name="Boureghda H."/>
            <person name="Abdallah N."/>
            <person name="Vaughan M.M."/>
            <person name="Proctor R.H."/>
            <person name="Busman M."/>
            <person name="O'Donnell K."/>
        </authorList>
    </citation>
    <scope>NUCLEOTIDE SEQUENCE</scope>
    <source>
        <strain evidence="2">NRRL 25174</strain>
    </source>
</reference>
<feature type="region of interest" description="Disordered" evidence="1">
    <location>
        <begin position="1"/>
        <end position="33"/>
    </location>
</feature>
<dbReference type="OrthoDB" id="5070006at2759"/>
<accession>A0A9P5AQ39</accession>
<dbReference type="Proteomes" id="UP000730481">
    <property type="component" value="Unassembled WGS sequence"/>
</dbReference>
<evidence type="ECO:0000256" key="1">
    <source>
        <dbReference type="SAM" id="MobiDB-lite"/>
    </source>
</evidence>
<keyword evidence="3" id="KW-1185">Reference proteome</keyword>
<evidence type="ECO:0000313" key="2">
    <source>
        <dbReference type="EMBL" id="KAF4341812.1"/>
    </source>
</evidence>
<gene>
    <name evidence="2" type="ORF">FBEOM_4269</name>
</gene>
<comment type="caution">
    <text evidence="2">The sequence shown here is derived from an EMBL/GenBank/DDBJ whole genome shotgun (WGS) entry which is preliminary data.</text>
</comment>
<feature type="compositionally biased region" description="Polar residues" evidence="1">
    <location>
        <begin position="1"/>
        <end position="10"/>
    </location>
</feature>
<sequence length="320" mass="35175">MPKSKSSNSPAPVDERPSKKRSNHVFWANTGKTSKQADDDMFDTLRARIFQPGHTYDSRLSPSKNPFAGGDSCNVLEEHQLRDCSYIGKCSNLRGSVSDSVGQYGGNCCPLPGWSDDDSAMDLRGDNMTTLHDFIGSEPLFNESIGEKIHASTTGNYTDILHNSIPSAPGTPELWKRLLDTAYPEIGDGLDYDSCSTPIVTISGDLQSVMIEAGTTPNSVPEANSKPPAIRDSGTWWHESSPCDPAAEQENLDVVQKLRNDLDIKPTTSKHPGQHIGEAEQIGELWTDKNHINEAMHDLRKLESRLQGWNKHQMVAITST</sequence>
<protein>
    <submittedName>
        <fullName evidence="2">Uncharacterized protein</fullName>
    </submittedName>
</protein>
<evidence type="ECO:0000313" key="3">
    <source>
        <dbReference type="Proteomes" id="UP000730481"/>
    </source>
</evidence>